<sequence length="417" mass="44701">MLLNATRRGGCSLAFQRAGLHQSGCCSLRPPSADPSHHQRSLCIAHASPSNDVSVFLEEIAVAQTPKRLKALIRVLEAQGGKALPPTDRAGLHPLLVPVCELGTAAGLPPSANVSGQVACLLRWPVPILHKNMPMPIVTMERGSKKVRLLSRSVNEHLHRPKLAIFCEMDANTDALSRARPVLGTQGAKVRPSPSSPQPLSRSSSSSSSSSSQAAGSESSEIYSPGKAEASGFGGPKAALYVVSRAGYFPDVCEGLAHKHLARGDKLSALIASEWYMRNDFFPGWGRPYEFGAELLADQKRDEEARDMARVAMRLPWWTLNSEFASIQEMAQLKGRSPEETRYLLSEEAAAAAQVQTQGAAKEVKTPQQIALTRADALLDYVAAGALPSYDAVRPDLAAAYKEAGLTDMANFIIAAS</sequence>
<evidence type="ECO:0000313" key="3">
    <source>
        <dbReference type="Proteomes" id="UP000815325"/>
    </source>
</evidence>
<feature type="compositionally biased region" description="Low complexity" evidence="1">
    <location>
        <begin position="198"/>
        <end position="221"/>
    </location>
</feature>
<dbReference type="PANTHER" id="PTHR35115">
    <property type="entry name" value="CYCLIN DELTA-3"/>
    <property type="match status" value="1"/>
</dbReference>
<comment type="caution">
    <text evidence="2">The sequence shown here is derived from an EMBL/GenBank/DDBJ whole genome shotgun (WGS) entry which is preliminary data.</text>
</comment>
<keyword evidence="3" id="KW-1185">Reference proteome</keyword>
<proteinExistence type="predicted"/>
<evidence type="ECO:0000313" key="2">
    <source>
        <dbReference type="EMBL" id="KAF5828013.1"/>
    </source>
</evidence>
<dbReference type="PANTHER" id="PTHR35115:SF1">
    <property type="entry name" value="PROTEIN IN CHLOROPLAST ATPASE BIOGENESIS, CHLOROPLASTIC"/>
    <property type="match status" value="1"/>
</dbReference>
<dbReference type="InterPro" id="IPR045287">
    <property type="entry name" value="PAB"/>
</dbReference>
<evidence type="ECO:0000256" key="1">
    <source>
        <dbReference type="SAM" id="MobiDB-lite"/>
    </source>
</evidence>
<gene>
    <name evidence="2" type="ORF">DUNSADRAFT_18361</name>
</gene>
<feature type="region of interest" description="Disordered" evidence="1">
    <location>
        <begin position="184"/>
        <end position="228"/>
    </location>
</feature>
<dbReference type="EMBL" id="MU070378">
    <property type="protein sequence ID" value="KAF5828013.1"/>
    <property type="molecule type" value="Genomic_DNA"/>
</dbReference>
<protein>
    <submittedName>
        <fullName evidence="2">Uncharacterized protein</fullName>
    </submittedName>
</protein>
<name>A0ABQ7G073_DUNSA</name>
<organism evidence="2 3">
    <name type="scientific">Dunaliella salina</name>
    <name type="common">Green alga</name>
    <name type="synonym">Protococcus salinus</name>
    <dbReference type="NCBI Taxonomy" id="3046"/>
    <lineage>
        <taxon>Eukaryota</taxon>
        <taxon>Viridiplantae</taxon>
        <taxon>Chlorophyta</taxon>
        <taxon>core chlorophytes</taxon>
        <taxon>Chlorophyceae</taxon>
        <taxon>CS clade</taxon>
        <taxon>Chlamydomonadales</taxon>
        <taxon>Dunaliellaceae</taxon>
        <taxon>Dunaliella</taxon>
    </lineage>
</organism>
<dbReference type="Proteomes" id="UP000815325">
    <property type="component" value="Unassembled WGS sequence"/>
</dbReference>
<reference evidence="2" key="1">
    <citation type="submission" date="2017-08" db="EMBL/GenBank/DDBJ databases">
        <authorList>
            <person name="Polle J.E."/>
            <person name="Barry K."/>
            <person name="Cushman J."/>
            <person name="Schmutz J."/>
            <person name="Tran D."/>
            <person name="Hathwaick L.T."/>
            <person name="Yim W.C."/>
            <person name="Jenkins J."/>
            <person name="Mckie-Krisberg Z.M."/>
            <person name="Prochnik S."/>
            <person name="Lindquist E."/>
            <person name="Dockter R.B."/>
            <person name="Adam C."/>
            <person name="Molina H."/>
            <person name="Bunkerborg J."/>
            <person name="Jin E."/>
            <person name="Buchheim M."/>
            <person name="Magnuson J."/>
        </authorList>
    </citation>
    <scope>NUCLEOTIDE SEQUENCE</scope>
    <source>
        <strain evidence="2">CCAP 19/18</strain>
    </source>
</reference>
<accession>A0ABQ7G073</accession>